<keyword evidence="3" id="KW-1185">Reference proteome</keyword>
<name>A0A6A6CS50_ZASCE</name>
<dbReference type="Proteomes" id="UP000799537">
    <property type="component" value="Unassembled WGS sequence"/>
</dbReference>
<protein>
    <submittedName>
        <fullName evidence="2">Uncharacterized protein</fullName>
    </submittedName>
</protein>
<organism evidence="2 3">
    <name type="scientific">Zasmidium cellare ATCC 36951</name>
    <dbReference type="NCBI Taxonomy" id="1080233"/>
    <lineage>
        <taxon>Eukaryota</taxon>
        <taxon>Fungi</taxon>
        <taxon>Dikarya</taxon>
        <taxon>Ascomycota</taxon>
        <taxon>Pezizomycotina</taxon>
        <taxon>Dothideomycetes</taxon>
        <taxon>Dothideomycetidae</taxon>
        <taxon>Mycosphaerellales</taxon>
        <taxon>Mycosphaerellaceae</taxon>
        <taxon>Zasmidium</taxon>
    </lineage>
</organism>
<feature type="compositionally biased region" description="Low complexity" evidence="1">
    <location>
        <begin position="114"/>
        <end position="131"/>
    </location>
</feature>
<feature type="region of interest" description="Disordered" evidence="1">
    <location>
        <begin position="65"/>
        <end position="157"/>
    </location>
</feature>
<sequence length="157" mass="16267">MCYKETPYHKCGHYGKARFVGGEPCIRATSQSGLSQGCWDVVDYGITSVNTLCSQCKASFCCVSSSTCSPHSLSSASSCSSSSSSSSSAASTRASSITTDFRGRSMSNMTDFISAASSRSTSRASSANSSPSRPPPSMYGTLPKTKTGGTLKSVAEL</sequence>
<accession>A0A6A6CS50</accession>
<dbReference type="GeneID" id="54565169"/>
<reference evidence="2" key="1">
    <citation type="journal article" date="2020" name="Stud. Mycol.">
        <title>101 Dothideomycetes genomes: a test case for predicting lifestyles and emergence of pathogens.</title>
        <authorList>
            <person name="Haridas S."/>
            <person name="Albert R."/>
            <person name="Binder M."/>
            <person name="Bloem J."/>
            <person name="Labutti K."/>
            <person name="Salamov A."/>
            <person name="Andreopoulos B."/>
            <person name="Baker S."/>
            <person name="Barry K."/>
            <person name="Bills G."/>
            <person name="Bluhm B."/>
            <person name="Cannon C."/>
            <person name="Castanera R."/>
            <person name="Culley D."/>
            <person name="Daum C."/>
            <person name="Ezra D."/>
            <person name="Gonzalez J."/>
            <person name="Henrissat B."/>
            <person name="Kuo A."/>
            <person name="Liang C."/>
            <person name="Lipzen A."/>
            <person name="Lutzoni F."/>
            <person name="Magnuson J."/>
            <person name="Mondo S."/>
            <person name="Nolan M."/>
            <person name="Ohm R."/>
            <person name="Pangilinan J."/>
            <person name="Park H.-J."/>
            <person name="Ramirez L."/>
            <person name="Alfaro M."/>
            <person name="Sun H."/>
            <person name="Tritt A."/>
            <person name="Yoshinaga Y."/>
            <person name="Zwiers L.-H."/>
            <person name="Turgeon B."/>
            <person name="Goodwin S."/>
            <person name="Spatafora J."/>
            <person name="Crous P."/>
            <person name="Grigoriev I."/>
        </authorList>
    </citation>
    <scope>NUCLEOTIDE SEQUENCE</scope>
    <source>
        <strain evidence="2">ATCC 36951</strain>
    </source>
</reference>
<gene>
    <name evidence="2" type="ORF">M409DRAFT_51764</name>
</gene>
<evidence type="ECO:0000313" key="2">
    <source>
        <dbReference type="EMBL" id="KAF2169984.1"/>
    </source>
</evidence>
<feature type="compositionally biased region" description="Low complexity" evidence="1">
    <location>
        <begin position="65"/>
        <end position="99"/>
    </location>
</feature>
<proteinExistence type="predicted"/>
<feature type="compositionally biased region" description="Low complexity" evidence="1">
    <location>
        <begin position="140"/>
        <end position="157"/>
    </location>
</feature>
<dbReference type="AlphaFoldDB" id="A0A6A6CS50"/>
<evidence type="ECO:0000313" key="3">
    <source>
        <dbReference type="Proteomes" id="UP000799537"/>
    </source>
</evidence>
<dbReference type="OrthoDB" id="3788755at2759"/>
<dbReference type="EMBL" id="ML993586">
    <property type="protein sequence ID" value="KAF2169984.1"/>
    <property type="molecule type" value="Genomic_DNA"/>
</dbReference>
<evidence type="ECO:0000256" key="1">
    <source>
        <dbReference type="SAM" id="MobiDB-lite"/>
    </source>
</evidence>
<dbReference type="RefSeq" id="XP_033670873.1">
    <property type="nucleotide sequence ID" value="XM_033811897.1"/>
</dbReference>